<evidence type="ECO:0000313" key="1">
    <source>
        <dbReference type="EMBL" id="JAS43184.1"/>
    </source>
</evidence>
<reference evidence="1" key="1">
    <citation type="submission" date="2015-11" db="EMBL/GenBank/DDBJ databases">
        <title>De novo transcriptome assembly of four potential Pierce s Disease insect vectors from Arizona vineyards.</title>
        <authorList>
            <person name="Tassone E.E."/>
        </authorList>
    </citation>
    <scope>NUCLEOTIDE SEQUENCE</scope>
</reference>
<dbReference type="InterPro" id="IPR043502">
    <property type="entry name" value="DNA/RNA_pol_sf"/>
</dbReference>
<name>A0A1B6EZ40_9HEMI</name>
<protein>
    <recommendedName>
        <fullName evidence="2">Reverse transcriptase domain-containing protein</fullName>
    </recommendedName>
</protein>
<feature type="non-terminal residue" evidence="1">
    <location>
        <position position="1"/>
    </location>
</feature>
<dbReference type="EMBL" id="GECZ01026585">
    <property type="protein sequence ID" value="JAS43184.1"/>
    <property type="molecule type" value="Transcribed_RNA"/>
</dbReference>
<proteinExistence type="predicted"/>
<dbReference type="SUPFAM" id="SSF56672">
    <property type="entry name" value="DNA/RNA polymerases"/>
    <property type="match status" value="1"/>
</dbReference>
<evidence type="ECO:0008006" key="2">
    <source>
        <dbReference type="Google" id="ProtNLM"/>
    </source>
</evidence>
<gene>
    <name evidence="1" type="ORF">g.1324</name>
</gene>
<accession>A0A1B6EZ40</accession>
<sequence>HLKDMKIEPKEIRYKISMANQTEVKVNSSYEFEIEINGGKHRVSMPYLKDLSAEVVIGIDLITPLNLVTVNVEEASRDICCVESRGSENTQGLSEEQRRKLGEFLEEELPKFDTCTGRTSLVKHRIKLKNKEPFKLRYYPRNPAMQKIIDDEVTRMLKEGVIRPSHSPYSSPMVLVRKPSGKYRLCLDMRRLNS</sequence>
<feature type="non-terminal residue" evidence="1">
    <location>
        <position position="194"/>
    </location>
</feature>
<dbReference type="Gene3D" id="3.10.10.10">
    <property type="entry name" value="HIV Type 1 Reverse Transcriptase, subunit A, domain 1"/>
    <property type="match status" value="1"/>
</dbReference>
<dbReference type="PANTHER" id="PTHR24559:SF444">
    <property type="entry name" value="REVERSE TRANSCRIPTASE DOMAIN-CONTAINING PROTEIN"/>
    <property type="match status" value="1"/>
</dbReference>
<dbReference type="PANTHER" id="PTHR24559">
    <property type="entry name" value="TRANSPOSON TY3-I GAG-POL POLYPROTEIN"/>
    <property type="match status" value="1"/>
</dbReference>
<dbReference type="InterPro" id="IPR053134">
    <property type="entry name" value="RNA-dir_DNA_polymerase"/>
</dbReference>
<dbReference type="AlphaFoldDB" id="A0A1B6EZ40"/>
<dbReference type="GO" id="GO:0071897">
    <property type="term" value="P:DNA biosynthetic process"/>
    <property type="evidence" value="ECO:0007669"/>
    <property type="project" value="UniProtKB-ARBA"/>
</dbReference>
<organism evidence="1">
    <name type="scientific">Cuerna arida</name>
    <dbReference type="NCBI Taxonomy" id="1464854"/>
    <lineage>
        <taxon>Eukaryota</taxon>
        <taxon>Metazoa</taxon>
        <taxon>Ecdysozoa</taxon>
        <taxon>Arthropoda</taxon>
        <taxon>Hexapoda</taxon>
        <taxon>Insecta</taxon>
        <taxon>Pterygota</taxon>
        <taxon>Neoptera</taxon>
        <taxon>Paraneoptera</taxon>
        <taxon>Hemiptera</taxon>
        <taxon>Auchenorrhyncha</taxon>
        <taxon>Membracoidea</taxon>
        <taxon>Cicadellidae</taxon>
        <taxon>Cicadellinae</taxon>
        <taxon>Proconiini</taxon>
        <taxon>Cuerna</taxon>
    </lineage>
</organism>